<dbReference type="PIRSF" id="PIRSF000495">
    <property type="entry name" value="Amidotransf_hisH"/>
    <property type="match status" value="1"/>
</dbReference>
<reference evidence="12 13" key="1">
    <citation type="submission" date="2021-08" db="EMBL/GenBank/DDBJ databases">
        <title>Draft genome sequence of Spirulina subsalsa with high tolerance to salinity and hype-accumulation of phycocyanin.</title>
        <authorList>
            <person name="Pei H."/>
            <person name="Jiang L."/>
        </authorList>
    </citation>
    <scope>NUCLEOTIDE SEQUENCE [LARGE SCALE GENOMIC DNA]</scope>
    <source>
        <strain evidence="12 13">FACHB-351</strain>
    </source>
</reference>
<sequence>MKQNIIVIDYGAGNLWSVLNAIRYLGSQASISGNPEEIRGAECLILPGVGSFRKAMETLQHSNLAQAILEAVQLRGCKILGICLGMQLLGSHGTEDGDTVGLGLIPNRVDKFTDRELSGNKIPHVGFNTVNFAECKGLFSNFSDEADFYFVHSYRMLPENLQARLAICHYGVEFVAAFEKNNICGTQFHPEKSQTNGLMLLDNFLKL</sequence>
<evidence type="ECO:0000256" key="6">
    <source>
        <dbReference type="ARBA" id="ARBA00023102"/>
    </source>
</evidence>
<feature type="active site" evidence="10">
    <location>
        <position position="189"/>
    </location>
</feature>
<dbReference type="PANTHER" id="PTHR42701:SF1">
    <property type="entry name" value="IMIDAZOLE GLYCEROL PHOSPHATE SYNTHASE SUBUNIT HISH"/>
    <property type="match status" value="1"/>
</dbReference>
<dbReference type="InterPro" id="IPR010139">
    <property type="entry name" value="Imidazole-glycPsynth_HisH"/>
</dbReference>
<comment type="subunit">
    <text evidence="2 10">Heterodimer of HisH and HisF.</text>
</comment>
<dbReference type="Proteomes" id="UP001526426">
    <property type="component" value="Unassembled WGS sequence"/>
</dbReference>
<dbReference type="Pfam" id="PF00117">
    <property type="entry name" value="GATase"/>
    <property type="match status" value="1"/>
</dbReference>
<dbReference type="NCBIfam" id="TIGR01855">
    <property type="entry name" value="IMP_synth_hisH"/>
    <property type="match status" value="1"/>
</dbReference>
<feature type="domain" description="Glutamine amidotransferase" evidence="11">
    <location>
        <begin position="7"/>
        <end position="205"/>
    </location>
</feature>
<keyword evidence="10" id="KW-0963">Cytoplasm</keyword>
<gene>
    <name evidence="10 12" type="primary">hisH</name>
    <name evidence="12" type="ORF">K4A83_16705</name>
</gene>
<evidence type="ECO:0000313" key="12">
    <source>
        <dbReference type="EMBL" id="MCW6037901.1"/>
    </source>
</evidence>
<comment type="catalytic activity">
    <reaction evidence="8 10">
        <text>5-[(5-phospho-1-deoxy-D-ribulos-1-ylimino)methylamino]-1-(5-phospho-beta-D-ribosyl)imidazole-4-carboxamide + L-glutamine = D-erythro-1-(imidazol-4-yl)glycerol 3-phosphate + 5-amino-1-(5-phospho-beta-D-ribosyl)imidazole-4-carboxamide + L-glutamate + H(+)</text>
        <dbReference type="Rhea" id="RHEA:24793"/>
        <dbReference type="ChEBI" id="CHEBI:15378"/>
        <dbReference type="ChEBI" id="CHEBI:29985"/>
        <dbReference type="ChEBI" id="CHEBI:58278"/>
        <dbReference type="ChEBI" id="CHEBI:58359"/>
        <dbReference type="ChEBI" id="CHEBI:58475"/>
        <dbReference type="ChEBI" id="CHEBI:58525"/>
        <dbReference type="EC" id="4.3.2.10"/>
    </reaction>
</comment>
<accession>A0ABT3L8R1</accession>
<dbReference type="HAMAP" id="MF_00278">
    <property type="entry name" value="HisH"/>
    <property type="match status" value="1"/>
</dbReference>
<keyword evidence="13" id="KW-1185">Reference proteome</keyword>
<dbReference type="EC" id="4.3.2.10" evidence="10"/>
<comment type="subcellular location">
    <subcellularLocation>
        <location evidence="10">Cytoplasm</location>
    </subcellularLocation>
</comment>
<evidence type="ECO:0000313" key="13">
    <source>
        <dbReference type="Proteomes" id="UP001526426"/>
    </source>
</evidence>
<keyword evidence="7 10" id="KW-0456">Lyase</keyword>
<dbReference type="PROSITE" id="PS51273">
    <property type="entry name" value="GATASE_TYPE_1"/>
    <property type="match status" value="1"/>
</dbReference>
<comment type="catalytic activity">
    <reaction evidence="9 10">
        <text>L-glutamine + H2O = L-glutamate + NH4(+)</text>
        <dbReference type="Rhea" id="RHEA:15889"/>
        <dbReference type="ChEBI" id="CHEBI:15377"/>
        <dbReference type="ChEBI" id="CHEBI:28938"/>
        <dbReference type="ChEBI" id="CHEBI:29985"/>
        <dbReference type="ChEBI" id="CHEBI:58359"/>
        <dbReference type="EC" id="3.5.1.2"/>
    </reaction>
</comment>
<comment type="function">
    <text evidence="10">IGPS catalyzes the conversion of PRFAR and glutamine to IGP, AICAR and glutamate. The HisH subunit catalyzes the hydrolysis of glutamine to glutamate and ammonia as part of the synthesis of IGP and AICAR. The resulting ammonia molecule is channeled to the active site of HisF.</text>
</comment>
<feature type="active site" description="Nucleophile" evidence="10">
    <location>
        <position position="83"/>
    </location>
</feature>
<dbReference type="EC" id="3.5.1.2" evidence="10"/>
<dbReference type="Gene3D" id="3.40.50.880">
    <property type="match status" value="1"/>
</dbReference>
<dbReference type="InterPro" id="IPR029062">
    <property type="entry name" value="Class_I_gatase-like"/>
</dbReference>
<feature type="active site" evidence="10">
    <location>
        <position position="191"/>
    </location>
</feature>
<protein>
    <recommendedName>
        <fullName evidence="10">Imidazole glycerol phosphate synthase subunit HisH</fullName>
        <ecNumber evidence="10">4.3.2.10</ecNumber>
    </recommendedName>
    <alternativeName>
        <fullName evidence="10">IGP synthase glutaminase subunit</fullName>
        <ecNumber evidence="10">3.5.1.2</ecNumber>
    </alternativeName>
    <alternativeName>
        <fullName evidence="10">IGP synthase subunit HisH</fullName>
    </alternativeName>
    <alternativeName>
        <fullName evidence="10">ImGP synthase subunit HisH</fullName>
        <shortName evidence="10">IGPS subunit HisH</shortName>
    </alternativeName>
</protein>
<comment type="pathway">
    <text evidence="1 10">Amino-acid biosynthesis; L-histidine biosynthesis; L-histidine from 5-phospho-alpha-D-ribose 1-diphosphate: step 5/9.</text>
</comment>
<evidence type="ECO:0000256" key="2">
    <source>
        <dbReference type="ARBA" id="ARBA00011152"/>
    </source>
</evidence>
<organism evidence="12 13">
    <name type="scientific">Spirulina subsalsa FACHB-351</name>
    <dbReference type="NCBI Taxonomy" id="234711"/>
    <lineage>
        <taxon>Bacteria</taxon>
        <taxon>Bacillati</taxon>
        <taxon>Cyanobacteriota</taxon>
        <taxon>Cyanophyceae</taxon>
        <taxon>Spirulinales</taxon>
        <taxon>Spirulinaceae</taxon>
        <taxon>Spirulina</taxon>
    </lineage>
</organism>
<evidence type="ECO:0000256" key="8">
    <source>
        <dbReference type="ARBA" id="ARBA00047838"/>
    </source>
</evidence>
<proteinExistence type="inferred from homology"/>
<dbReference type="PROSITE" id="PS51274">
    <property type="entry name" value="GATASE_COBBQ"/>
    <property type="match status" value="1"/>
</dbReference>
<evidence type="ECO:0000256" key="4">
    <source>
        <dbReference type="ARBA" id="ARBA00022801"/>
    </source>
</evidence>
<comment type="caution">
    <text evidence="12">The sequence shown here is derived from an EMBL/GenBank/DDBJ whole genome shotgun (WGS) entry which is preliminary data.</text>
</comment>
<evidence type="ECO:0000256" key="1">
    <source>
        <dbReference type="ARBA" id="ARBA00005091"/>
    </source>
</evidence>
<dbReference type="CDD" id="cd01748">
    <property type="entry name" value="GATase1_IGP_Synthase"/>
    <property type="match status" value="1"/>
</dbReference>
<evidence type="ECO:0000256" key="9">
    <source>
        <dbReference type="ARBA" id="ARBA00049534"/>
    </source>
</evidence>
<dbReference type="RefSeq" id="WP_265265781.1">
    <property type="nucleotide sequence ID" value="NZ_JAIHOM010000096.1"/>
</dbReference>
<dbReference type="EMBL" id="JAIHOM010000096">
    <property type="protein sequence ID" value="MCW6037901.1"/>
    <property type="molecule type" value="Genomic_DNA"/>
</dbReference>
<dbReference type="PANTHER" id="PTHR42701">
    <property type="entry name" value="IMIDAZOLE GLYCEROL PHOSPHATE SYNTHASE SUBUNIT HISH"/>
    <property type="match status" value="1"/>
</dbReference>
<evidence type="ECO:0000256" key="3">
    <source>
        <dbReference type="ARBA" id="ARBA00022605"/>
    </source>
</evidence>
<keyword evidence="6 10" id="KW-0368">Histidine biosynthesis</keyword>
<keyword evidence="3 10" id="KW-0028">Amino-acid biosynthesis</keyword>
<keyword evidence="5 10" id="KW-0315">Glutamine amidotransferase</keyword>
<dbReference type="SUPFAM" id="SSF52317">
    <property type="entry name" value="Class I glutamine amidotransferase-like"/>
    <property type="match status" value="1"/>
</dbReference>
<dbReference type="GO" id="GO:0016829">
    <property type="term" value="F:lyase activity"/>
    <property type="evidence" value="ECO:0007669"/>
    <property type="project" value="UniProtKB-KW"/>
</dbReference>
<evidence type="ECO:0000259" key="11">
    <source>
        <dbReference type="Pfam" id="PF00117"/>
    </source>
</evidence>
<evidence type="ECO:0000256" key="7">
    <source>
        <dbReference type="ARBA" id="ARBA00023239"/>
    </source>
</evidence>
<name>A0ABT3L8R1_9CYAN</name>
<evidence type="ECO:0000256" key="5">
    <source>
        <dbReference type="ARBA" id="ARBA00022962"/>
    </source>
</evidence>
<dbReference type="InterPro" id="IPR017926">
    <property type="entry name" value="GATASE"/>
</dbReference>
<keyword evidence="4 10" id="KW-0378">Hydrolase</keyword>
<evidence type="ECO:0000256" key="10">
    <source>
        <dbReference type="HAMAP-Rule" id="MF_00278"/>
    </source>
</evidence>